<feature type="domain" description="Glycosyltransferase subfamily 4-like N-terminal" evidence="3">
    <location>
        <begin position="21"/>
        <end position="185"/>
    </location>
</feature>
<reference evidence="4 5" key="1">
    <citation type="submission" date="2014-02" db="EMBL/GenBank/DDBJ databases">
        <title>Kosmotoga genome sequencing.</title>
        <authorList>
            <person name="Pollo S.M."/>
            <person name="Charchuk R."/>
            <person name="Nesbo C.L."/>
        </authorList>
    </citation>
    <scope>NUCLEOTIDE SEQUENCE [LARGE SCALE GENOMIC DNA]</scope>
    <source>
        <strain evidence="4 5">S304</strain>
    </source>
</reference>
<name>A0A176JTS6_9BACT</name>
<keyword evidence="1" id="KW-0808">Transferase</keyword>
<dbReference type="PANTHER" id="PTHR46401">
    <property type="entry name" value="GLYCOSYLTRANSFERASE WBBK-RELATED"/>
    <property type="match status" value="1"/>
</dbReference>
<dbReference type="Pfam" id="PF00534">
    <property type="entry name" value="Glycos_transf_1"/>
    <property type="match status" value="1"/>
</dbReference>
<gene>
    <name evidence="4" type="ORF">AT15_06270</name>
</gene>
<dbReference type="EMBL" id="JFHK01000031">
    <property type="protein sequence ID" value="OAA26748.1"/>
    <property type="molecule type" value="Genomic_DNA"/>
</dbReference>
<evidence type="ECO:0000259" key="3">
    <source>
        <dbReference type="Pfam" id="PF13439"/>
    </source>
</evidence>
<dbReference type="Proteomes" id="UP000077339">
    <property type="component" value="Unassembled WGS sequence"/>
</dbReference>
<keyword evidence="5" id="KW-1185">Reference proteome</keyword>
<dbReference type="STRING" id="1453497.AT15_06270"/>
<dbReference type="GO" id="GO:0016757">
    <property type="term" value="F:glycosyltransferase activity"/>
    <property type="evidence" value="ECO:0007669"/>
    <property type="project" value="InterPro"/>
</dbReference>
<dbReference type="OrthoDB" id="9816424at2"/>
<dbReference type="Pfam" id="PF13439">
    <property type="entry name" value="Glyco_transf_4"/>
    <property type="match status" value="1"/>
</dbReference>
<dbReference type="CDD" id="cd03801">
    <property type="entry name" value="GT4_PimA-like"/>
    <property type="match status" value="1"/>
</dbReference>
<dbReference type="InterPro" id="IPR028098">
    <property type="entry name" value="Glyco_trans_4-like_N"/>
</dbReference>
<organism evidence="4 5">
    <name type="scientific">Kosmotoga arenicorallina S304</name>
    <dbReference type="NCBI Taxonomy" id="1453497"/>
    <lineage>
        <taxon>Bacteria</taxon>
        <taxon>Thermotogati</taxon>
        <taxon>Thermotogota</taxon>
        <taxon>Thermotogae</taxon>
        <taxon>Kosmotogales</taxon>
        <taxon>Kosmotogaceae</taxon>
        <taxon>Kosmotoga</taxon>
    </lineage>
</organism>
<evidence type="ECO:0000259" key="2">
    <source>
        <dbReference type="Pfam" id="PF00534"/>
    </source>
</evidence>
<dbReference type="Gene3D" id="3.40.50.2000">
    <property type="entry name" value="Glycogen Phosphorylase B"/>
    <property type="match status" value="2"/>
</dbReference>
<dbReference type="GO" id="GO:0009103">
    <property type="term" value="P:lipopolysaccharide biosynthetic process"/>
    <property type="evidence" value="ECO:0007669"/>
    <property type="project" value="TreeGrafter"/>
</dbReference>
<dbReference type="PANTHER" id="PTHR46401:SF2">
    <property type="entry name" value="GLYCOSYLTRANSFERASE WBBK-RELATED"/>
    <property type="match status" value="1"/>
</dbReference>
<feature type="domain" description="Glycosyl transferase family 1" evidence="2">
    <location>
        <begin position="202"/>
        <end position="354"/>
    </location>
</feature>
<evidence type="ECO:0000313" key="4">
    <source>
        <dbReference type="EMBL" id="OAA26748.1"/>
    </source>
</evidence>
<evidence type="ECO:0008006" key="6">
    <source>
        <dbReference type="Google" id="ProtNLM"/>
    </source>
</evidence>
<accession>A0A176JTS6</accession>
<evidence type="ECO:0000256" key="1">
    <source>
        <dbReference type="ARBA" id="ARBA00022679"/>
    </source>
</evidence>
<proteinExistence type="predicted"/>
<sequence length="378" mass="43943">MRIVHILSYFKPDLAYQENYLTVGQRELGHEVFIITSKFEPYFQINKGKRTHELGEFDYRGVKILRIRSLYEIKNRFIVFVNLLKHLRAIQPDMIFFHDHSPELLNCIRYVKKNPNTKLVIDIHSSFDNSMKSTFGPLYHKVLWRSIVKRIQKYYHKVFYVAPECRDFAIQVYGIDEGKLELLPLPGDASLIKNFTLYMNVRRRIREELGVSDSDRVIFHTGKLPGDKKTLEVLAAFQQIEDPSFKLFIVGSVENGFRDILNKYIERDNRIIYLGWKNASKLKELLVGGDLLLQPGSLSNTFIEAICAGIPLVLADTPQGRYLTKNGNGYLLDEISPESIKDGILHVLEKSNFQDYRERSIMASEEYHYINIAKKSVQ</sequence>
<protein>
    <recommendedName>
        <fullName evidence="6">Glycosyltransferase subfamily 4-like N-terminal domain-containing protein</fullName>
    </recommendedName>
</protein>
<dbReference type="PATRIC" id="fig|1453497.3.peg.1252"/>
<dbReference type="AlphaFoldDB" id="A0A176JTS6"/>
<dbReference type="InterPro" id="IPR001296">
    <property type="entry name" value="Glyco_trans_1"/>
</dbReference>
<dbReference type="SUPFAM" id="SSF53756">
    <property type="entry name" value="UDP-Glycosyltransferase/glycogen phosphorylase"/>
    <property type="match status" value="1"/>
</dbReference>
<evidence type="ECO:0000313" key="5">
    <source>
        <dbReference type="Proteomes" id="UP000077339"/>
    </source>
</evidence>
<dbReference type="RefSeq" id="WP_068349115.1">
    <property type="nucleotide sequence ID" value="NZ_JFHK01000031.1"/>
</dbReference>
<comment type="caution">
    <text evidence="4">The sequence shown here is derived from an EMBL/GenBank/DDBJ whole genome shotgun (WGS) entry which is preliminary data.</text>
</comment>